<gene>
    <name evidence="1" type="ORF">Tco_0927111</name>
</gene>
<sequence>MFIKWPSTLPADIYHTSRIGRSKASSDRVREKAKIQRGTAAAAMAARDAAETSLRLADTRATRLRERVEELTKQLQGLDT</sequence>
<reference evidence="1" key="2">
    <citation type="submission" date="2022-01" db="EMBL/GenBank/DDBJ databases">
        <authorList>
            <person name="Yamashiro T."/>
            <person name="Shiraishi A."/>
            <person name="Satake H."/>
            <person name="Nakayama K."/>
        </authorList>
    </citation>
    <scope>NUCLEOTIDE SEQUENCE</scope>
</reference>
<dbReference type="InterPro" id="IPR040300">
    <property type="entry name" value="At3g49055-like"/>
</dbReference>
<comment type="caution">
    <text evidence="1">The sequence shown here is derived from an EMBL/GenBank/DDBJ whole genome shotgun (WGS) entry which is preliminary data.</text>
</comment>
<evidence type="ECO:0000313" key="1">
    <source>
        <dbReference type="EMBL" id="GJT36692.1"/>
    </source>
</evidence>
<keyword evidence="2" id="KW-1185">Reference proteome</keyword>
<dbReference type="PANTHER" id="PTHR34937:SF1">
    <property type="entry name" value="PARAMYOSIN"/>
    <property type="match status" value="1"/>
</dbReference>
<reference evidence="1" key="1">
    <citation type="journal article" date="2022" name="Int. J. Mol. Sci.">
        <title>Draft Genome of Tanacetum Coccineum: Genomic Comparison of Closely Related Tanacetum-Family Plants.</title>
        <authorList>
            <person name="Yamashiro T."/>
            <person name="Shiraishi A."/>
            <person name="Nakayama K."/>
            <person name="Satake H."/>
        </authorList>
    </citation>
    <scope>NUCLEOTIDE SEQUENCE</scope>
</reference>
<accession>A0ABQ5DED5</accession>
<proteinExistence type="predicted"/>
<dbReference type="EMBL" id="BQNB010015160">
    <property type="protein sequence ID" value="GJT36692.1"/>
    <property type="molecule type" value="Genomic_DNA"/>
</dbReference>
<organism evidence="1 2">
    <name type="scientific">Tanacetum coccineum</name>
    <dbReference type="NCBI Taxonomy" id="301880"/>
    <lineage>
        <taxon>Eukaryota</taxon>
        <taxon>Viridiplantae</taxon>
        <taxon>Streptophyta</taxon>
        <taxon>Embryophyta</taxon>
        <taxon>Tracheophyta</taxon>
        <taxon>Spermatophyta</taxon>
        <taxon>Magnoliopsida</taxon>
        <taxon>eudicotyledons</taxon>
        <taxon>Gunneridae</taxon>
        <taxon>Pentapetalae</taxon>
        <taxon>asterids</taxon>
        <taxon>campanulids</taxon>
        <taxon>Asterales</taxon>
        <taxon>Asteraceae</taxon>
        <taxon>Asteroideae</taxon>
        <taxon>Anthemideae</taxon>
        <taxon>Anthemidinae</taxon>
        <taxon>Tanacetum</taxon>
    </lineage>
</organism>
<dbReference type="PANTHER" id="PTHR34937">
    <property type="entry name" value="OS08G0559800 PROTEIN"/>
    <property type="match status" value="1"/>
</dbReference>
<dbReference type="Proteomes" id="UP001151760">
    <property type="component" value="Unassembled WGS sequence"/>
</dbReference>
<protein>
    <submittedName>
        <fullName evidence="1">Myosin heavy chain, striated muscle-like protein</fullName>
    </submittedName>
</protein>
<evidence type="ECO:0000313" key="2">
    <source>
        <dbReference type="Proteomes" id="UP001151760"/>
    </source>
</evidence>
<name>A0ABQ5DED5_9ASTR</name>